<gene>
    <name evidence="7" type="ORF">MANES_05G132200v8</name>
</gene>
<feature type="region of interest" description="Disordered" evidence="3">
    <location>
        <begin position="238"/>
        <end position="258"/>
    </location>
</feature>
<keyword evidence="8" id="KW-1185">Reference proteome</keyword>
<feature type="compositionally biased region" description="Low complexity" evidence="3">
    <location>
        <begin position="379"/>
        <end position="396"/>
    </location>
</feature>
<dbReference type="SUPFAM" id="SSF101447">
    <property type="entry name" value="Formin homology 2 domain (FH2 domain)"/>
    <property type="match status" value="1"/>
</dbReference>
<evidence type="ECO:0000256" key="3">
    <source>
        <dbReference type="SAM" id="MobiDB-lite"/>
    </source>
</evidence>
<feature type="compositionally biased region" description="Polar residues" evidence="3">
    <location>
        <begin position="397"/>
        <end position="425"/>
    </location>
</feature>
<dbReference type="Gene3D" id="1.20.58.2220">
    <property type="entry name" value="Formin, FH2 domain"/>
    <property type="match status" value="1"/>
</dbReference>
<feature type="signal peptide" evidence="5">
    <location>
        <begin position="1"/>
        <end position="21"/>
    </location>
</feature>
<dbReference type="Proteomes" id="UP000091857">
    <property type="component" value="Chromosome 5"/>
</dbReference>
<feature type="compositionally biased region" description="Pro residues" evidence="3">
    <location>
        <begin position="429"/>
        <end position="438"/>
    </location>
</feature>
<keyword evidence="4" id="KW-0472">Membrane</keyword>
<reference evidence="8" key="1">
    <citation type="journal article" date="2016" name="Nat. Biotechnol.">
        <title>Sequencing wild and cultivated cassava and related species reveals extensive interspecific hybridization and genetic diversity.</title>
        <authorList>
            <person name="Bredeson J.V."/>
            <person name="Lyons J.B."/>
            <person name="Prochnik S.E."/>
            <person name="Wu G.A."/>
            <person name="Ha C.M."/>
            <person name="Edsinger-Gonzales E."/>
            <person name="Grimwood J."/>
            <person name="Schmutz J."/>
            <person name="Rabbi I.Y."/>
            <person name="Egesi C."/>
            <person name="Nauluvula P."/>
            <person name="Lebot V."/>
            <person name="Ndunguru J."/>
            <person name="Mkamilo G."/>
            <person name="Bart R.S."/>
            <person name="Setter T.L."/>
            <person name="Gleadow R.M."/>
            <person name="Kulakow P."/>
            <person name="Ferguson M.E."/>
            <person name="Rounsley S."/>
            <person name="Rokhsar D.S."/>
        </authorList>
    </citation>
    <scope>NUCLEOTIDE SEQUENCE [LARGE SCALE GENOMIC DNA]</scope>
    <source>
        <strain evidence="8">cv. AM560-2</strain>
    </source>
</reference>
<feature type="region of interest" description="Disordered" evidence="3">
    <location>
        <begin position="155"/>
        <end position="188"/>
    </location>
</feature>
<dbReference type="InterPro" id="IPR015425">
    <property type="entry name" value="FH2_Formin"/>
</dbReference>
<evidence type="ECO:0000256" key="2">
    <source>
        <dbReference type="RuleBase" id="RU361260"/>
    </source>
</evidence>
<evidence type="ECO:0000256" key="4">
    <source>
        <dbReference type="SAM" id="Phobius"/>
    </source>
</evidence>
<feature type="compositionally biased region" description="Basic and acidic residues" evidence="3">
    <location>
        <begin position="304"/>
        <end position="314"/>
    </location>
</feature>
<dbReference type="InterPro" id="IPR027643">
    <property type="entry name" value="Formin-like_plant"/>
</dbReference>
<name>A0A2C9VVV2_MANES</name>
<proteinExistence type="inferred from homology"/>
<evidence type="ECO:0000256" key="5">
    <source>
        <dbReference type="SAM" id="SignalP"/>
    </source>
</evidence>
<evidence type="ECO:0000313" key="8">
    <source>
        <dbReference type="Proteomes" id="UP000091857"/>
    </source>
</evidence>
<dbReference type="STRING" id="3983.A0A2C9VVV2"/>
<sequence>MATFTGILLLLSLIFTATVSTSTTSLHRHLLHQPFFPLSTTVPPVQPPSLPPQAQAQAQPLPQTQPKYPFSATPNIPQKPFFPSFPSPPPPPSFSTLATFPANISSLLFPHSPSPTSHRHIIISISISVSLLFAAILAALSAFFLYSRRQHHRYVNTSEKTSRSDSLRLFPPNTIPSDGSPKPPKLPHRPGVLNTSSEFLYLGTLVNSRSGVDDHQKITSSSHAGVKIGITSSPYQKLGSPELKPLPPLPKHNYTPTYRSGEVLVGSYKDDEADTDTEEDEFFSPRGSSGRKETMQESPVRVESSSRREFRGIHGETFGSRSFNSRTASYPISNSCSPANSIPTSPSPLSNLSPISSKSKSPEIIISFPGPIQTVKRSPLSISLSSSPSFSGRDSGNTQNSPERNSGTLERSNLSPTRIETTKQFVPTKLPPPPPPPPPPRFWEIPVGVIPAPDVDMGSSGPPVLVTPSRPVFIQNGIPVVANEQSQSSACFERNDETLKPKLKPLHWDKVRASSDRAMVWDQIKSSSFQLNEEMIETLFTVNNSNMNTKDNNPRRQSLPLQNQENRVLDPKKSQNIAILLRALNVTIDEVCEALLEGNSDTLGTELLESLLKMAPTKEEEHRLKEFKDESPFKLGPAEKFLKAVLDIPFAFKRVDAMLYIANFDSEVEYLKRSFETLEVACAELRNSKMFLKLLEAVLKTGNRMNVGTNRGDAHAFKLDTLLKLVDVKGTDGKTTLLHFVVQEIIRSEGSRLSGVNQNQTAERSEQSTFQDDVEFRKLGLQVVSGLSGELTNVKKAAAMDSDVLSSEVAKLAMGIAKVREVLELNEEIVVKESSKKFSESMNGIVKKAEDEIIRIQAQEKIALSLVKEITEYFHGNSAKEEAHPFRIFMVVRDFLSILDQVCKEVGKINERTIYSSVRPMPINPNLPPVFPGLNGRQQYGTLDDENYSLS</sequence>
<evidence type="ECO:0000256" key="1">
    <source>
        <dbReference type="ARBA" id="ARBA00025793"/>
    </source>
</evidence>
<feature type="transmembrane region" description="Helical" evidence="4">
    <location>
        <begin position="121"/>
        <end position="146"/>
    </location>
</feature>
<feature type="region of interest" description="Disordered" evidence="3">
    <location>
        <begin position="271"/>
        <end position="358"/>
    </location>
</feature>
<comment type="similarity">
    <text evidence="1">Belongs to the formin-like family. Class-I subfamily.</text>
</comment>
<dbReference type="GO" id="GO:0045010">
    <property type="term" value="P:actin nucleation"/>
    <property type="evidence" value="ECO:0007669"/>
    <property type="project" value="InterPro"/>
</dbReference>
<organism evidence="7 8">
    <name type="scientific">Manihot esculenta</name>
    <name type="common">Cassava</name>
    <name type="synonym">Jatropha manihot</name>
    <dbReference type="NCBI Taxonomy" id="3983"/>
    <lineage>
        <taxon>Eukaryota</taxon>
        <taxon>Viridiplantae</taxon>
        <taxon>Streptophyta</taxon>
        <taxon>Embryophyta</taxon>
        <taxon>Tracheophyta</taxon>
        <taxon>Spermatophyta</taxon>
        <taxon>Magnoliopsida</taxon>
        <taxon>eudicotyledons</taxon>
        <taxon>Gunneridae</taxon>
        <taxon>Pentapetalae</taxon>
        <taxon>rosids</taxon>
        <taxon>fabids</taxon>
        <taxon>Malpighiales</taxon>
        <taxon>Euphorbiaceae</taxon>
        <taxon>Crotonoideae</taxon>
        <taxon>Manihoteae</taxon>
        <taxon>Manihot</taxon>
    </lineage>
</organism>
<evidence type="ECO:0000313" key="7">
    <source>
        <dbReference type="EMBL" id="OAY50396.1"/>
    </source>
</evidence>
<feature type="domain" description="FH2" evidence="6">
    <location>
        <begin position="493"/>
        <end position="925"/>
    </location>
</feature>
<dbReference type="PANTHER" id="PTHR23213">
    <property type="entry name" value="FORMIN-RELATED"/>
    <property type="match status" value="1"/>
</dbReference>
<feature type="compositionally biased region" description="Acidic residues" evidence="3">
    <location>
        <begin position="271"/>
        <end position="282"/>
    </location>
</feature>
<dbReference type="AlphaFoldDB" id="A0A2C9VVV2"/>
<dbReference type="Pfam" id="PF02181">
    <property type="entry name" value="FH2"/>
    <property type="match status" value="1"/>
</dbReference>
<dbReference type="GO" id="GO:0030036">
    <property type="term" value="P:actin cytoskeleton organization"/>
    <property type="evidence" value="ECO:0000318"/>
    <property type="project" value="GO_Central"/>
</dbReference>
<dbReference type="GO" id="GO:0005856">
    <property type="term" value="C:cytoskeleton"/>
    <property type="evidence" value="ECO:0000318"/>
    <property type="project" value="GO_Central"/>
</dbReference>
<feature type="compositionally biased region" description="Polar residues" evidence="3">
    <location>
        <begin position="319"/>
        <end position="339"/>
    </location>
</feature>
<keyword evidence="5" id="KW-0732">Signal</keyword>
<keyword evidence="4" id="KW-1133">Transmembrane helix</keyword>
<feature type="region of interest" description="Disordered" evidence="3">
    <location>
        <begin position="379"/>
        <end position="438"/>
    </location>
</feature>
<dbReference type="Gramene" id="Manes.05G132200.1.v8.1">
    <property type="protein sequence ID" value="Manes.05G132200.1.v8.1.CDS"/>
    <property type="gene ID" value="Manes.05G132200.v8.1"/>
</dbReference>
<keyword evidence="4" id="KW-0812">Transmembrane</keyword>
<dbReference type="PROSITE" id="PS51444">
    <property type="entry name" value="FH2"/>
    <property type="match status" value="1"/>
</dbReference>
<dbReference type="EMBL" id="CM004391">
    <property type="protein sequence ID" value="OAY50396.1"/>
    <property type="molecule type" value="Genomic_DNA"/>
</dbReference>
<dbReference type="OrthoDB" id="1668162at2759"/>
<dbReference type="GO" id="GO:0051015">
    <property type="term" value="F:actin filament binding"/>
    <property type="evidence" value="ECO:0000318"/>
    <property type="project" value="GO_Central"/>
</dbReference>
<feature type="chain" id="PRO_5012271299" description="Formin-like protein" evidence="5">
    <location>
        <begin position="22"/>
        <end position="951"/>
    </location>
</feature>
<accession>A0A2C9VVV2</accession>
<protein>
    <recommendedName>
        <fullName evidence="2">Formin-like protein</fullName>
    </recommendedName>
</protein>
<comment type="caution">
    <text evidence="7">The sequence shown here is derived from an EMBL/GenBank/DDBJ whole genome shotgun (WGS) entry which is preliminary data.</text>
</comment>
<evidence type="ECO:0000259" key="6">
    <source>
        <dbReference type="PROSITE" id="PS51444"/>
    </source>
</evidence>
<dbReference type="PANTHER" id="PTHR23213:SF368">
    <property type="entry name" value="HISTONE H3-K79 METHYLTRANSFERASE"/>
    <property type="match status" value="1"/>
</dbReference>
<feature type="compositionally biased region" description="Low complexity" evidence="3">
    <location>
        <begin position="340"/>
        <end position="358"/>
    </location>
</feature>
<dbReference type="InterPro" id="IPR042201">
    <property type="entry name" value="FH2_Formin_sf"/>
</dbReference>
<dbReference type="SMART" id="SM00498">
    <property type="entry name" value="FH2"/>
    <property type="match status" value="1"/>
</dbReference>